<gene>
    <name evidence="3" type="ORF">IBG28_07220</name>
</gene>
<dbReference type="Pfam" id="PF03886">
    <property type="entry name" value="ABC_trans_aux"/>
    <property type="match status" value="1"/>
</dbReference>
<evidence type="ECO:0000313" key="3">
    <source>
        <dbReference type="EMBL" id="QNT07399.1"/>
    </source>
</evidence>
<feature type="domain" description="ABC-type transport auxiliary lipoprotein component" evidence="2">
    <location>
        <begin position="30"/>
        <end position="180"/>
    </location>
</feature>
<feature type="signal peptide" evidence="1">
    <location>
        <begin position="1"/>
        <end position="21"/>
    </location>
</feature>
<feature type="chain" id="PRO_5028911659" evidence="1">
    <location>
        <begin position="22"/>
        <end position="198"/>
    </location>
</feature>
<name>A0A7H1JA83_9GAMM</name>
<dbReference type="SUPFAM" id="SSF159594">
    <property type="entry name" value="XCC0632-like"/>
    <property type="match status" value="1"/>
</dbReference>
<dbReference type="OrthoDB" id="5600407at2"/>
<accession>A0A7H1JA83</accession>
<dbReference type="PROSITE" id="PS51257">
    <property type="entry name" value="PROKAR_LIPOPROTEIN"/>
    <property type="match status" value="1"/>
</dbReference>
<sequence length="198" mass="21949">MRMVKRVLLLVVLSGMLAACATPTVPSNEYLLMDNGRQKGQIHPTKESAVRLMPIVVAHYLAGNEIVLVTESGEVYRSQNNLWAESLSSQLTRLTQQRFEKVLPNITWFGGQRLPASATALLNIEVDNFYADLNGIIHISGRWQVISASGELSASNTFNVKTELQSDGYGSMVQALSRSWFDQVLNPMVLEVAQVLQE</sequence>
<reference evidence="3 4" key="1">
    <citation type="submission" date="2020-09" db="EMBL/GenBank/DDBJ databases">
        <title>Complete genome sequence of an Arctic sea ice bacterium Marinomonas arctica BSI20414.</title>
        <authorList>
            <person name="Liao L."/>
            <person name="Chen B."/>
        </authorList>
    </citation>
    <scope>NUCLEOTIDE SEQUENCE [LARGE SCALE GENOMIC DNA]</scope>
    <source>
        <strain evidence="3 4">BSI20414</strain>
    </source>
</reference>
<proteinExistence type="predicted"/>
<dbReference type="AlphaFoldDB" id="A0A7H1JA83"/>
<keyword evidence="1" id="KW-0732">Signal</keyword>
<evidence type="ECO:0000259" key="2">
    <source>
        <dbReference type="Pfam" id="PF03886"/>
    </source>
</evidence>
<protein>
    <submittedName>
        <fullName evidence="3">Membrane integrity-associated transporter subunit PqiC</fullName>
    </submittedName>
</protein>
<keyword evidence="4" id="KW-1185">Reference proteome</keyword>
<dbReference type="RefSeq" id="WP_111606553.1">
    <property type="nucleotide sequence ID" value="NZ_BMLJ01000007.1"/>
</dbReference>
<evidence type="ECO:0000313" key="4">
    <source>
        <dbReference type="Proteomes" id="UP000516370"/>
    </source>
</evidence>
<dbReference type="KEGG" id="mard:IBG28_07220"/>
<dbReference type="Gene3D" id="3.40.50.10610">
    <property type="entry name" value="ABC-type transport auxiliary lipoprotein component"/>
    <property type="match status" value="1"/>
</dbReference>
<dbReference type="EMBL" id="CP061081">
    <property type="protein sequence ID" value="QNT07399.1"/>
    <property type="molecule type" value="Genomic_DNA"/>
</dbReference>
<evidence type="ECO:0000256" key="1">
    <source>
        <dbReference type="SAM" id="SignalP"/>
    </source>
</evidence>
<dbReference type="InterPro" id="IPR005586">
    <property type="entry name" value="ABC_trans_aux"/>
</dbReference>
<organism evidence="3 4">
    <name type="scientific">Marinomonas arctica</name>
    <dbReference type="NCBI Taxonomy" id="383750"/>
    <lineage>
        <taxon>Bacteria</taxon>
        <taxon>Pseudomonadati</taxon>
        <taxon>Pseudomonadota</taxon>
        <taxon>Gammaproteobacteria</taxon>
        <taxon>Oceanospirillales</taxon>
        <taxon>Oceanospirillaceae</taxon>
        <taxon>Marinomonas</taxon>
    </lineage>
</organism>
<dbReference type="Proteomes" id="UP000516370">
    <property type="component" value="Chromosome"/>
</dbReference>